<dbReference type="EnsemblMetazoa" id="AARA010254-RA">
    <property type="protein sequence ID" value="AARA010254-PA"/>
    <property type="gene ID" value="AARA010254"/>
</dbReference>
<protein>
    <submittedName>
        <fullName evidence="2">Uncharacterized protein</fullName>
    </submittedName>
</protein>
<sequence>MAAPERNPTTNHIAARQVWPKKLPTFTGIPREWPKFYNYFVESTKACGLSPAENAARLDECLKGPAREAVEGWLDTPTSVPLVIKTLQRLYGRPSLVVKDLLEKIRRIAPPRPEHLDELITFGLAIQHLCNHLSNAELKHYLVNPELLEEMVEKLPATRKLEWQVSPRGYITQTYTRKPNRPQRTSKSPSQLDLLQPKKEQTR</sequence>
<dbReference type="InterPro" id="IPR005312">
    <property type="entry name" value="DUF1759"/>
</dbReference>
<dbReference type="VEuPathDB" id="VectorBase:AARA010254"/>
<dbReference type="AlphaFoldDB" id="A0A182I9J4"/>
<evidence type="ECO:0000256" key="1">
    <source>
        <dbReference type="SAM" id="MobiDB-lite"/>
    </source>
</evidence>
<feature type="compositionally biased region" description="Polar residues" evidence="1">
    <location>
        <begin position="173"/>
        <end position="193"/>
    </location>
</feature>
<evidence type="ECO:0000313" key="3">
    <source>
        <dbReference type="Proteomes" id="UP000075840"/>
    </source>
</evidence>
<keyword evidence="3" id="KW-1185">Reference proteome</keyword>
<evidence type="ECO:0000313" key="2">
    <source>
        <dbReference type="EnsemblMetazoa" id="AARA010254-PA"/>
    </source>
</evidence>
<proteinExistence type="predicted"/>
<accession>A0A182I9J4</accession>
<name>A0A182I9J4_ANOAR</name>
<reference evidence="2" key="1">
    <citation type="submission" date="2022-08" db="UniProtKB">
        <authorList>
            <consortium name="EnsemblMetazoa"/>
        </authorList>
    </citation>
    <scope>IDENTIFICATION</scope>
    <source>
        <strain evidence="2">Dongola</strain>
    </source>
</reference>
<dbReference type="EMBL" id="APCN01000986">
    <property type="status" value="NOT_ANNOTATED_CDS"/>
    <property type="molecule type" value="Genomic_DNA"/>
</dbReference>
<dbReference type="Pfam" id="PF03564">
    <property type="entry name" value="DUF1759"/>
    <property type="match status" value="1"/>
</dbReference>
<organism evidence="2 3">
    <name type="scientific">Anopheles arabiensis</name>
    <name type="common">Mosquito</name>
    <dbReference type="NCBI Taxonomy" id="7173"/>
    <lineage>
        <taxon>Eukaryota</taxon>
        <taxon>Metazoa</taxon>
        <taxon>Ecdysozoa</taxon>
        <taxon>Arthropoda</taxon>
        <taxon>Hexapoda</taxon>
        <taxon>Insecta</taxon>
        <taxon>Pterygota</taxon>
        <taxon>Neoptera</taxon>
        <taxon>Endopterygota</taxon>
        <taxon>Diptera</taxon>
        <taxon>Nematocera</taxon>
        <taxon>Culicoidea</taxon>
        <taxon>Culicidae</taxon>
        <taxon>Anophelinae</taxon>
        <taxon>Anopheles</taxon>
    </lineage>
</organism>
<dbReference type="VEuPathDB" id="VectorBase:AARA21_011096"/>
<feature type="region of interest" description="Disordered" evidence="1">
    <location>
        <begin position="173"/>
        <end position="203"/>
    </location>
</feature>
<dbReference type="Proteomes" id="UP000075840">
    <property type="component" value="Unassembled WGS sequence"/>
</dbReference>